<evidence type="ECO:0000313" key="3">
    <source>
        <dbReference type="Proteomes" id="UP001153737"/>
    </source>
</evidence>
<sequence>MDTKEWLTHNKSEMLKVALRMHGKTEEQLEEDIQIIRDWLKTQPHLPEIPCDNLIMNFLLLHKFSIENTKEKLDMYYTIRHLLPEVYDSRANTAEDMKENADICHFIPLPKRTEDGDRVSVVQLTEGSGDMFDMYRSMGYCYNTLEIRLQEDVLTSDIFINDLRYVRMSHIVKITPIHLKKVITILEKVYNNKVKQFHFLNCPPYALTLLNIFKQFMKPKLAARLFIYEDTTSITKHISKDILPCDFGGNERSLYELNEIWKHKLSEYNDRFIALSKMRTDEKLRPSPLKNDQILGYHGNFKKLEMD</sequence>
<reference evidence="2" key="1">
    <citation type="submission" date="2022-01" db="EMBL/GenBank/DDBJ databases">
        <authorList>
            <person name="King R."/>
        </authorList>
    </citation>
    <scope>NUCLEOTIDE SEQUENCE</scope>
</reference>
<dbReference type="OrthoDB" id="6575879at2759"/>
<feature type="domain" description="CRAL-TRIO" evidence="1">
    <location>
        <begin position="99"/>
        <end position="255"/>
    </location>
</feature>
<evidence type="ECO:0000259" key="1">
    <source>
        <dbReference type="PROSITE" id="PS50191"/>
    </source>
</evidence>
<dbReference type="EMBL" id="OU896710">
    <property type="protein sequence ID" value="CAH1163233.1"/>
    <property type="molecule type" value="Genomic_DNA"/>
</dbReference>
<protein>
    <recommendedName>
        <fullName evidence="1">CRAL-TRIO domain-containing protein</fullName>
    </recommendedName>
</protein>
<name>A0A9P0DKE7_PHACE</name>
<dbReference type="SMART" id="SM00516">
    <property type="entry name" value="SEC14"/>
    <property type="match status" value="1"/>
</dbReference>
<dbReference type="Gene3D" id="3.40.525.10">
    <property type="entry name" value="CRAL-TRIO lipid binding domain"/>
    <property type="match status" value="1"/>
</dbReference>
<dbReference type="PRINTS" id="PR00180">
    <property type="entry name" value="CRETINALDHBP"/>
</dbReference>
<dbReference type="Pfam" id="PF00650">
    <property type="entry name" value="CRAL_TRIO"/>
    <property type="match status" value="1"/>
</dbReference>
<dbReference type="InterPro" id="IPR036865">
    <property type="entry name" value="CRAL-TRIO_dom_sf"/>
</dbReference>
<dbReference type="SUPFAM" id="SSF46938">
    <property type="entry name" value="CRAL/TRIO N-terminal domain"/>
    <property type="match status" value="1"/>
</dbReference>
<accession>A0A9P0DKE7</accession>
<dbReference type="PROSITE" id="PS50191">
    <property type="entry name" value="CRAL_TRIO"/>
    <property type="match status" value="1"/>
</dbReference>
<evidence type="ECO:0000313" key="2">
    <source>
        <dbReference type="EMBL" id="CAH1163233.1"/>
    </source>
</evidence>
<dbReference type="GO" id="GO:1902936">
    <property type="term" value="F:phosphatidylinositol bisphosphate binding"/>
    <property type="evidence" value="ECO:0007669"/>
    <property type="project" value="TreeGrafter"/>
</dbReference>
<dbReference type="InterPro" id="IPR036273">
    <property type="entry name" value="CRAL/TRIO_N_dom_sf"/>
</dbReference>
<keyword evidence="3" id="KW-1185">Reference proteome</keyword>
<organism evidence="2 3">
    <name type="scientific">Phaedon cochleariae</name>
    <name type="common">Mustard beetle</name>
    <dbReference type="NCBI Taxonomy" id="80249"/>
    <lineage>
        <taxon>Eukaryota</taxon>
        <taxon>Metazoa</taxon>
        <taxon>Ecdysozoa</taxon>
        <taxon>Arthropoda</taxon>
        <taxon>Hexapoda</taxon>
        <taxon>Insecta</taxon>
        <taxon>Pterygota</taxon>
        <taxon>Neoptera</taxon>
        <taxon>Endopterygota</taxon>
        <taxon>Coleoptera</taxon>
        <taxon>Polyphaga</taxon>
        <taxon>Cucujiformia</taxon>
        <taxon>Chrysomeloidea</taxon>
        <taxon>Chrysomelidae</taxon>
        <taxon>Chrysomelinae</taxon>
        <taxon>Chrysomelini</taxon>
        <taxon>Phaedon</taxon>
    </lineage>
</organism>
<dbReference type="PANTHER" id="PTHR10174">
    <property type="entry name" value="ALPHA-TOCOPHEROL TRANSFER PROTEIN-RELATED"/>
    <property type="match status" value="1"/>
</dbReference>
<dbReference type="Proteomes" id="UP001153737">
    <property type="component" value="Chromosome 4"/>
</dbReference>
<dbReference type="PANTHER" id="PTHR10174:SF222">
    <property type="entry name" value="GH10083P-RELATED"/>
    <property type="match status" value="1"/>
</dbReference>
<dbReference type="SUPFAM" id="SSF52087">
    <property type="entry name" value="CRAL/TRIO domain"/>
    <property type="match status" value="1"/>
</dbReference>
<dbReference type="InterPro" id="IPR001251">
    <property type="entry name" value="CRAL-TRIO_dom"/>
</dbReference>
<gene>
    <name evidence="2" type="ORF">PHAECO_LOCUS7856</name>
</gene>
<dbReference type="AlphaFoldDB" id="A0A9P0DKE7"/>
<dbReference type="GO" id="GO:0016020">
    <property type="term" value="C:membrane"/>
    <property type="evidence" value="ECO:0007669"/>
    <property type="project" value="TreeGrafter"/>
</dbReference>
<reference evidence="2" key="2">
    <citation type="submission" date="2022-10" db="EMBL/GenBank/DDBJ databases">
        <authorList>
            <consortium name="ENA_rothamsted_submissions"/>
            <consortium name="culmorum"/>
            <person name="King R."/>
        </authorList>
    </citation>
    <scope>NUCLEOTIDE SEQUENCE</scope>
</reference>
<proteinExistence type="predicted"/>
<dbReference type="CDD" id="cd00170">
    <property type="entry name" value="SEC14"/>
    <property type="match status" value="1"/>
</dbReference>